<dbReference type="SUPFAM" id="SSF54523">
    <property type="entry name" value="Pili subunits"/>
    <property type="match status" value="1"/>
</dbReference>
<comment type="subcellular location">
    <subcellularLocation>
        <location evidence="1">Cell inner membrane</location>
        <topology evidence="1">Single-pass membrane protein</topology>
    </subcellularLocation>
</comment>
<protein>
    <recommendedName>
        <fullName evidence="2">Type II secretion system protein H</fullName>
    </recommendedName>
    <alternativeName>
        <fullName evidence="10">General secretion pathway protein H</fullName>
    </alternativeName>
</protein>
<dbReference type="Proteomes" id="UP001143362">
    <property type="component" value="Unassembled WGS sequence"/>
</dbReference>
<evidence type="ECO:0000256" key="8">
    <source>
        <dbReference type="ARBA" id="ARBA00023136"/>
    </source>
</evidence>
<dbReference type="InterPro" id="IPR022346">
    <property type="entry name" value="T2SS_GspH"/>
</dbReference>
<keyword evidence="7 11" id="KW-1133">Transmembrane helix</keyword>
<proteinExistence type="inferred from homology"/>
<dbReference type="Pfam" id="PF12019">
    <property type="entry name" value="GspH"/>
    <property type="match status" value="1"/>
</dbReference>
<evidence type="ECO:0000256" key="5">
    <source>
        <dbReference type="ARBA" id="ARBA00022519"/>
    </source>
</evidence>
<keyword evidence="5" id="KW-0997">Cell inner membrane</keyword>
<evidence type="ECO:0000256" key="6">
    <source>
        <dbReference type="ARBA" id="ARBA00022692"/>
    </source>
</evidence>
<keyword evidence="3" id="KW-1003">Cell membrane</keyword>
<feature type="domain" description="General secretion pathway GspH" evidence="12">
    <location>
        <begin position="78"/>
        <end position="193"/>
    </location>
</feature>
<evidence type="ECO:0000313" key="14">
    <source>
        <dbReference type="Proteomes" id="UP001143362"/>
    </source>
</evidence>
<dbReference type="InterPro" id="IPR002416">
    <property type="entry name" value="T2SS_protein-GspH"/>
</dbReference>
<gene>
    <name evidence="13" type="primary">gspH</name>
    <name evidence="13" type="ORF">EYC98_09235</name>
</gene>
<dbReference type="InterPro" id="IPR045584">
    <property type="entry name" value="Pilin-like"/>
</dbReference>
<reference evidence="13" key="1">
    <citation type="submission" date="2019-02" db="EMBL/GenBank/DDBJ databases">
        <authorList>
            <person name="Li S.-H."/>
        </authorList>
    </citation>
    <scope>NUCLEOTIDE SEQUENCE</scope>
    <source>
        <strain evidence="13">IMCC14734</strain>
    </source>
</reference>
<dbReference type="PRINTS" id="PR00885">
    <property type="entry name" value="BCTERIALGSPH"/>
</dbReference>
<dbReference type="NCBIfam" id="TIGR02532">
    <property type="entry name" value="IV_pilin_GFxxxE"/>
    <property type="match status" value="1"/>
</dbReference>
<evidence type="ECO:0000256" key="4">
    <source>
        <dbReference type="ARBA" id="ARBA00022481"/>
    </source>
</evidence>
<evidence type="ECO:0000256" key="3">
    <source>
        <dbReference type="ARBA" id="ARBA00022475"/>
    </source>
</evidence>
<organism evidence="13 14">
    <name type="scientific">Candidatus Litorirhabdus singularis</name>
    <dbReference type="NCBI Taxonomy" id="2518993"/>
    <lineage>
        <taxon>Bacteria</taxon>
        <taxon>Pseudomonadati</taxon>
        <taxon>Pseudomonadota</taxon>
        <taxon>Gammaproteobacteria</taxon>
        <taxon>Cellvibrionales</taxon>
        <taxon>Halieaceae</taxon>
        <taxon>Candidatus Litorirhabdus</taxon>
    </lineage>
</organism>
<evidence type="ECO:0000256" key="9">
    <source>
        <dbReference type="ARBA" id="ARBA00025772"/>
    </source>
</evidence>
<keyword evidence="8 11" id="KW-0472">Membrane</keyword>
<dbReference type="Pfam" id="PF07963">
    <property type="entry name" value="N_methyl"/>
    <property type="match status" value="1"/>
</dbReference>
<evidence type="ECO:0000256" key="7">
    <source>
        <dbReference type="ARBA" id="ARBA00022989"/>
    </source>
</evidence>
<sequence length="222" mass="24492">MTSTHWVPMVLPVAMIKTETWATGMTAKQTSHAGFSLLELLLVLVIVGMIATIAGVSVSSGSRSQQLAGSVRIFADIAAYAMDEAQLTGRDHGLLIRQRQGQRSLAYSYEWLQRGDNGWIPAQTDVDIYQARDFPAGLEVLLDVEELPANARYEQTDSDTEEGEDKPVEPQVIFYSSGETTPGTLTLRDADSGDIMWLLDWDLLGRFELKQRGLADDETPRG</sequence>
<keyword evidence="4" id="KW-0488">Methylation</keyword>
<feature type="transmembrane region" description="Helical" evidence="11">
    <location>
        <begin position="35"/>
        <end position="58"/>
    </location>
</feature>
<evidence type="ECO:0000256" key="11">
    <source>
        <dbReference type="SAM" id="Phobius"/>
    </source>
</evidence>
<dbReference type="EMBL" id="SHNN01000002">
    <property type="protein sequence ID" value="MCX2981045.1"/>
    <property type="molecule type" value="Genomic_DNA"/>
</dbReference>
<comment type="similarity">
    <text evidence="9">Belongs to the GSP H family.</text>
</comment>
<comment type="caution">
    <text evidence="13">The sequence shown here is derived from an EMBL/GenBank/DDBJ whole genome shotgun (WGS) entry which is preliminary data.</text>
</comment>
<dbReference type="PROSITE" id="PS00409">
    <property type="entry name" value="PROKAR_NTER_METHYL"/>
    <property type="match status" value="1"/>
</dbReference>
<accession>A0ABT3TFQ7</accession>
<evidence type="ECO:0000256" key="10">
    <source>
        <dbReference type="ARBA" id="ARBA00030775"/>
    </source>
</evidence>
<dbReference type="InterPro" id="IPR012902">
    <property type="entry name" value="N_methyl_site"/>
</dbReference>
<evidence type="ECO:0000256" key="2">
    <source>
        <dbReference type="ARBA" id="ARBA00021549"/>
    </source>
</evidence>
<evidence type="ECO:0000313" key="13">
    <source>
        <dbReference type="EMBL" id="MCX2981045.1"/>
    </source>
</evidence>
<evidence type="ECO:0000256" key="1">
    <source>
        <dbReference type="ARBA" id="ARBA00004377"/>
    </source>
</evidence>
<keyword evidence="6 11" id="KW-0812">Transmembrane</keyword>
<evidence type="ECO:0000259" key="12">
    <source>
        <dbReference type="Pfam" id="PF12019"/>
    </source>
</evidence>
<keyword evidence="14" id="KW-1185">Reference proteome</keyword>
<name>A0ABT3TFQ7_9GAMM</name>
<dbReference type="Gene3D" id="3.55.40.10">
    <property type="entry name" value="minor pseudopilin epsh domain"/>
    <property type="match status" value="1"/>
</dbReference>